<evidence type="ECO:0000313" key="2">
    <source>
        <dbReference type="EMBL" id="MDT0632716.1"/>
    </source>
</evidence>
<feature type="chain" id="PRO_5045135513" evidence="1">
    <location>
        <begin position="20"/>
        <end position="71"/>
    </location>
</feature>
<protein>
    <submittedName>
        <fullName evidence="2">Uncharacterized protein</fullName>
    </submittedName>
</protein>
<comment type="caution">
    <text evidence="2">The sequence shown here is derived from an EMBL/GenBank/DDBJ whole genome shotgun (WGS) entry which is preliminary data.</text>
</comment>
<sequence>MRPVLFALALAALAPRAEAQHHPAHVTVPVAPDVLAEPLDALTWSFADDGSALRLAWGPLAADFPLARADR</sequence>
<keyword evidence="3" id="KW-1185">Reference proteome</keyword>
<accession>A0ABU3BTU5</accession>
<gene>
    <name evidence="2" type="ORF">RM540_13225</name>
</gene>
<organism evidence="2 3">
    <name type="scientific">Rubrivirga litoralis</name>
    <dbReference type="NCBI Taxonomy" id="3075598"/>
    <lineage>
        <taxon>Bacteria</taxon>
        <taxon>Pseudomonadati</taxon>
        <taxon>Rhodothermota</taxon>
        <taxon>Rhodothermia</taxon>
        <taxon>Rhodothermales</taxon>
        <taxon>Rubricoccaceae</taxon>
        <taxon>Rubrivirga</taxon>
    </lineage>
</organism>
<keyword evidence="1" id="KW-0732">Signal</keyword>
<dbReference type="RefSeq" id="WP_311664868.1">
    <property type="nucleotide sequence ID" value="NZ_JAVRHT010000035.1"/>
</dbReference>
<dbReference type="Proteomes" id="UP001267426">
    <property type="component" value="Unassembled WGS sequence"/>
</dbReference>
<dbReference type="EMBL" id="JAVRHT010000035">
    <property type="protein sequence ID" value="MDT0632716.1"/>
    <property type="molecule type" value="Genomic_DNA"/>
</dbReference>
<feature type="signal peptide" evidence="1">
    <location>
        <begin position="1"/>
        <end position="19"/>
    </location>
</feature>
<evidence type="ECO:0000256" key="1">
    <source>
        <dbReference type="SAM" id="SignalP"/>
    </source>
</evidence>
<name>A0ABU3BTU5_9BACT</name>
<evidence type="ECO:0000313" key="3">
    <source>
        <dbReference type="Proteomes" id="UP001267426"/>
    </source>
</evidence>
<reference evidence="2 3" key="1">
    <citation type="submission" date="2023-09" db="EMBL/GenBank/DDBJ databases">
        <authorList>
            <person name="Rey-Velasco X."/>
        </authorList>
    </citation>
    <scope>NUCLEOTIDE SEQUENCE [LARGE SCALE GENOMIC DNA]</scope>
    <source>
        <strain evidence="2 3">F394</strain>
    </source>
</reference>
<proteinExistence type="predicted"/>